<dbReference type="STRING" id="1076256.A0A2H3BAZ5"/>
<reference evidence="3" key="1">
    <citation type="journal article" date="2017" name="Nat. Ecol. Evol.">
        <title>Genome expansion and lineage-specific genetic innovations in the forest pathogenic fungi Armillaria.</title>
        <authorList>
            <person name="Sipos G."/>
            <person name="Prasanna A.N."/>
            <person name="Walter M.C."/>
            <person name="O'Connor E."/>
            <person name="Balint B."/>
            <person name="Krizsan K."/>
            <person name="Kiss B."/>
            <person name="Hess J."/>
            <person name="Varga T."/>
            <person name="Slot J."/>
            <person name="Riley R."/>
            <person name="Boka B."/>
            <person name="Rigling D."/>
            <person name="Barry K."/>
            <person name="Lee J."/>
            <person name="Mihaltcheva S."/>
            <person name="LaButti K."/>
            <person name="Lipzen A."/>
            <person name="Waldron R."/>
            <person name="Moloney N.M."/>
            <person name="Sperisen C."/>
            <person name="Kredics L."/>
            <person name="Vagvoelgyi C."/>
            <person name="Patrignani A."/>
            <person name="Fitzpatrick D."/>
            <person name="Nagy I."/>
            <person name="Doyle S."/>
            <person name="Anderson J.B."/>
            <person name="Grigoriev I.V."/>
            <person name="Gueldener U."/>
            <person name="Muensterkoetter M."/>
            <person name="Nagy L.G."/>
        </authorList>
    </citation>
    <scope>NUCLEOTIDE SEQUENCE [LARGE SCALE GENOMIC DNA]</scope>
    <source>
        <strain evidence="3">28-4</strain>
    </source>
</reference>
<evidence type="ECO:0000313" key="3">
    <source>
        <dbReference type="Proteomes" id="UP000218334"/>
    </source>
</evidence>
<feature type="compositionally biased region" description="Basic and acidic residues" evidence="1">
    <location>
        <begin position="89"/>
        <end position="118"/>
    </location>
</feature>
<sequence>MYWERYKLSWSFVYTIEIERLTNAIKELGEQIYNLEDEQDRICNAIDWIWEDDNTEKKYLETIQATLKEKLSQVKAQLQETTEAYKTSGQRDRTQMREQSENALEKVKKKDEAELQCK</sequence>
<organism evidence="2 3">
    <name type="scientific">Armillaria solidipes</name>
    <dbReference type="NCBI Taxonomy" id="1076256"/>
    <lineage>
        <taxon>Eukaryota</taxon>
        <taxon>Fungi</taxon>
        <taxon>Dikarya</taxon>
        <taxon>Basidiomycota</taxon>
        <taxon>Agaricomycotina</taxon>
        <taxon>Agaricomycetes</taxon>
        <taxon>Agaricomycetidae</taxon>
        <taxon>Agaricales</taxon>
        <taxon>Marasmiineae</taxon>
        <taxon>Physalacriaceae</taxon>
        <taxon>Armillaria</taxon>
    </lineage>
</organism>
<protein>
    <submittedName>
        <fullName evidence="2">Uncharacterized protein</fullName>
    </submittedName>
</protein>
<gene>
    <name evidence="2" type="ORF">ARMSODRAFT_981157</name>
</gene>
<feature type="region of interest" description="Disordered" evidence="1">
    <location>
        <begin position="82"/>
        <end position="118"/>
    </location>
</feature>
<name>A0A2H3BAZ5_9AGAR</name>
<dbReference type="Proteomes" id="UP000218334">
    <property type="component" value="Unassembled WGS sequence"/>
</dbReference>
<evidence type="ECO:0000313" key="2">
    <source>
        <dbReference type="EMBL" id="PBK61757.1"/>
    </source>
</evidence>
<keyword evidence="3" id="KW-1185">Reference proteome</keyword>
<proteinExistence type="predicted"/>
<evidence type="ECO:0000256" key="1">
    <source>
        <dbReference type="SAM" id="MobiDB-lite"/>
    </source>
</evidence>
<dbReference type="EMBL" id="KZ293472">
    <property type="protein sequence ID" value="PBK61757.1"/>
    <property type="molecule type" value="Genomic_DNA"/>
</dbReference>
<accession>A0A2H3BAZ5</accession>
<dbReference type="AlphaFoldDB" id="A0A2H3BAZ5"/>